<evidence type="ECO:0000256" key="8">
    <source>
        <dbReference type="SAM" id="Phobius"/>
    </source>
</evidence>
<evidence type="ECO:0000256" key="6">
    <source>
        <dbReference type="ARBA" id="ARBA00023136"/>
    </source>
</evidence>
<dbReference type="AlphaFoldDB" id="A0A2A9ELI1"/>
<evidence type="ECO:0000256" key="1">
    <source>
        <dbReference type="ARBA" id="ARBA00004141"/>
    </source>
</evidence>
<name>A0A2A9ELI1_9MICO</name>
<keyword evidence="10" id="KW-1185">Reference proteome</keyword>
<comment type="pathway">
    <text evidence="2">Carotenoid biosynthesis.</text>
</comment>
<accession>A0A2A9ELI1</accession>
<evidence type="ECO:0000313" key="10">
    <source>
        <dbReference type="Proteomes" id="UP000222106"/>
    </source>
</evidence>
<dbReference type="RefSeq" id="WP_098483282.1">
    <property type="nucleotide sequence ID" value="NZ_PDJI01000004.1"/>
</dbReference>
<evidence type="ECO:0000256" key="4">
    <source>
        <dbReference type="ARBA" id="ARBA00022746"/>
    </source>
</evidence>
<comment type="caution">
    <text evidence="9">The sequence shown here is derived from an EMBL/GenBank/DDBJ whole genome shotgun (WGS) entry which is preliminary data.</text>
</comment>
<dbReference type="NCBIfam" id="TIGR03462">
    <property type="entry name" value="CarR_dom_SF"/>
    <property type="match status" value="1"/>
</dbReference>
<comment type="subcellular location">
    <subcellularLocation>
        <location evidence="1">Membrane</location>
        <topology evidence="1">Multi-pass membrane protein</topology>
    </subcellularLocation>
</comment>
<organism evidence="9 10">
    <name type="scientific">Georgenia soli</name>
    <dbReference type="NCBI Taxonomy" id="638953"/>
    <lineage>
        <taxon>Bacteria</taxon>
        <taxon>Bacillati</taxon>
        <taxon>Actinomycetota</taxon>
        <taxon>Actinomycetes</taxon>
        <taxon>Micrococcales</taxon>
        <taxon>Bogoriellaceae</taxon>
        <taxon>Georgenia</taxon>
    </lineage>
</organism>
<evidence type="ECO:0000256" key="7">
    <source>
        <dbReference type="ARBA" id="ARBA00023235"/>
    </source>
</evidence>
<reference evidence="9 10" key="1">
    <citation type="submission" date="2017-10" db="EMBL/GenBank/DDBJ databases">
        <title>Sequencing the genomes of 1000 actinobacteria strains.</title>
        <authorList>
            <person name="Klenk H.-P."/>
        </authorList>
    </citation>
    <scope>NUCLEOTIDE SEQUENCE [LARGE SCALE GENOMIC DNA]</scope>
    <source>
        <strain evidence="9 10">DSM 21838</strain>
    </source>
</reference>
<dbReference type="GO" id="GO:0016872">
    <property type="term" value="F:intramolecular lyase activity"/>
    <property type="evidence" value="ECO:0007669"/>
    <property type="project" value="InterPro"/>
</dbReference>
<keyword evidence="3 8" id="KW-0812">Transmembrane</keyword>
<dbReference type="GO" id="GO:0016117">
    <property type="term" value="P:carotenoid biosynthetic process"/>
    <property type="evidence" value="ECO:0007669"/>
    <property type="project" value="UniProtKB-KW"/>
</dbReference>
<keyword evidence="4" id="KW-0125">Carotenoid biosynthesis</keyword>
<dbReference type="EMBL" id="PDJI01000004">
    <property type="protein sequence ID" value="PFG39122.1"/>
    <property type="molecule type" value="Genomic_DNA"/>
</dbReference>
<evidence type="ECO:0000256" key="2">
    <source>
        <dbReference type="ARBA" id="ARBA00004829"/>
    </source>
</evidence>
<dbReference type="GO" id="GO:0045436">
    <property type="term" value="F:lycopene beta cyclase activity"/>
    <property type="evidence" value="ECO:0007669"/>
    <property type="project" value="UniProtKB-ARBA"/>
</dbReference>
<feature type="transmembrane region" description="Helical" evidence="8">
    <location>
        <begin position="35"/>
        <end position="59"/>
    </location>
</feature>
<evidence type="ECO:0000256" key="5">
    <source>
        <dbReference type="ARBA" id="ARBA00022989"/>
    </source>
</evidence>
<sequence length="109" mass="12452">MSWLYLACLLVSLGCMVLLDRRFRLFLFADPRRGALVLGVGVVFFLLWDLVAIGLGFYGRGQGEALSGVELLPHLPVEELVFITFLCYLTMVLYGLFTRFFVRVPEEER</sequence>
<feature type="transmembrane region" description="Helical" evidence="8">
    <location>
        <begin position="80"/>
        <end position="102"/>
    </location>
</feature>
<protein>
    <submittedName>
        <fullName evidence="9">Lycopene cyclase domain-containing protein</fullName>
    </submittedName>
</protein>
<dbReference type="InterPro" id="IPR017825">
    <property type="entry name" value="Lycopene_cyclase_dom"/>
</dbReference>
<evidence type="ECO:0000256" key="3">
    <source>
        <dbReference type="ARBA" id="ARBA00022692"/>
    </source>
</evidence>
<gene>
    <name evidence="9" type="ORF">ATJ97_1617</name>
</gene>
<keyword evidence="6 8" id="KW-0472">Membrane</keyword>
<dbReference type="Proteomes" id="UP000222106">
    <property type="component" value="Unassembled WGS sequence"/>
</dbReference>
<proteinExistence type="predicted"/>
<keyword evidence="7" id="KW-0413">Isomerase</keyword>
<evidence type="ECO:0000313" key="9">
    <source>
        <dbReference type="EMBL" id="PFG39122.1"/>
    </source>
</evidence>
<dbReference type="GO" id="GO:0016020">
    <property type="term" value="C:membrane"/>
    <property type="evidence" value="ECO:0007669"/>
    <property type="project" value="UniProtKB-SubCell"/>
</dbReference>
<keyword evidence="5 8" id="KW-1133">Transmembrane helix</keyword>